<evidence type="ECO:0000313" key="2">
    <source>
        <dbReference type="EMBL" id="SUX25371.1"/>
    </source>
</evidence>
<evidence type="ECO:0000313" key="3">
    <source>
        <dbReference type="Proteomes" id="UP000254572"/>
    </source>
</evidence>
<reference evidence="2 3" key="1">
    <citation type="submission" date="2018-06" db="EMBL/GenBank/DDBJ databases">
        <authorList>
            <consortium name="Pathogen Informatics"/>
            <person name="Doyle S."/>
        </authorList>
    </citation>
    <scope>NUCLEOTIDE SEQUENCE [LARGE SCALE GENOMIC DNA]</scope>
    <source>
        <strain evidence="2 3">NCTC13294</strain>
    </source>
</reference>
<protein>
    <submittedName>
        <fullName evidence="2">Transposase DDE domain</fullName>
    </submittedName>
</protein>
<keyword evidence="3" id="KW-1185">Reference proteome</keyword>
<dbReference type="GO" id="GO:0006313">
    <property type="term" value="P:DNA transposition"/>
    <property type="evidence" value="ECO:0007669"/>
    <property type="project" value="InterPro"/>
</dbReference>
<accession>A0A381EED9</accession>
<dbReference type="GO" id="GO:0004803">
    <property type="term" value="F:transposase activity"/>
    <property type="evidence" value="ECO:0007669"/>
    <property type="project" value="InterPro"/>
</dbReference>
<name>A0A381EED9_9GAMM</name>
<dbReference type="GO" id="GO:0003677">
    <property type="term" value="F:DNA binding"/>
    <property type="evidence" value="ECO:0007669"/>
    <property type="project" value="InterPro"/>
</dbReference>
<dbReference type="Proteomes" id="UP000254572">
    <property type="component" value="Unassembled WGS sequence"/>
</dbReference>
<dbReference type="InterPro" id="IPR047658">
    <property type="entry name" value="IS4-like_transpos"/>
</dbReference>
<evidence type="ECO:0000259" key="1">
    <source>
        <dbReference type="Pfam" id="PF01609"/>
    </source>
</evidence>
<organism evidence="2 3">
    <name type="scientific">Cardiobacterium valvarum</name>
    <dbReference type="NCBI Taxonomy" id="194702"/>
    <lineage>
        <taxon>Bacteria</taxon>
        <taxon>Pseudomonadati</taxon>
        <taxon>Pseudomonadota</taxon>
        <taxon>Gammaproteobacteria</taxon>
        <taxon>Cardiobacteriales</taxon>
        <taxon>Cardiobacteriaceae</taxon>
        <taxon>Cardiobacterium</taxon>
    </lineage>
</organism>
<dbReference type="SUPFAM" id="SSF53098">
    <property type="entry name" value="Ribonuclease H-like"/>
    <property type="match status" value="1"/>
</dbReference>
<sequence length="289" mass="32824">MRHNQQPLANPFPCLLLPALHPVARFVFPVFGWQNVRLTLDRTTWEYSKSCINILVLAVVWRGVAIQVLWETLDKKGNSNTGERMVLLELFRETFPEVHIETLYADREFIGNGWLAYLRQAGISYCIRCKENAQIAGKGGTRQALNSHFRALKTGEGKRLGPVMLYGQQHYLEATRLTDGQLPVVCSEEGKGIEAYGERWQIETLFGSLKSKGFNLEDTHMTAPAKIDRLMSVLAIGFVLSCRAGEAEDKRRPIKVKKHGRPAQSLFRAGLDRLVSVLFRGIRLLEFRR</sequence>
<dbReference type="EMBL" id="UFUW01000001">
    <property type="protein sequence ID" value="SUX25371.1"/>
    <property type="molecule type" value="Genomic_DNA"/>
</dbReference>
<proteinExistence type="predicted"/>
<dbReference type="InterPro" id="IPR002559">
    <property type="entry name" value="Transposase_11"/>
</dbReference>
<feature type="domain" description="Transposase IS4-like" evidence="1">
    <location>
        <begin position="72"/>
        <end position="236"/>
    </location>
</feature>
<gene>
    <name evidence="2" type="ORF">NCTC13294_02388</name>
</gene>
<dbReference type="RefSeq" id="WP_172542366.1">
    <property type="nucleotide sequence ID" value="NZ_JBHLZC010000001.1"/>
</dbReference>
<dbReference type="NCBIfam" id="NF033591">
    <property type="entry name" value="transpos_IS4_2"/>
    <property type="match status" value="1"/>
</dbReference>
<dbReference type="Pfam" id="PF01609">
    <property type="entry name" value="DDE_Tnp_1"/>
    <property type="match status" value="1"/>
</dbReference>
<dbReference type="AlphaFoldDB" id="A0A381EED9"/>
<dbReference type="InterPro" id="IPR012337">
    <property type="entry name" value="RNaseH-like_sf"/>
</dbReference>